<accession>A0A6G1GJY4</accession>
<protein>
    <recommendedName>
        <fullName evidence="4">BED-type domain-containing protein</fullName>
    </recommendedName>
</protein>
<organism evidence="2 3">
    <name type="scientific">Aulographum hederae CBS 113979</name>
    <dbReference type="NCBI Taxonomy" id="1176131"/>
    <lineage>
        <taxon>Eukaryota</taxon>
        <taxon>Fungi</taxon>
        <taxon>Dikarya</taxon>
        <taxon>Ascomycota</taxon>
        <taxon>Pezizomycotina</taxon>
        <taxon>Dothideomycetes</taxon>
        <taxon>Pleosporomycetidae</taxon>
        <taxon>Aulographales</taxon>
        <taxon>Aulographaceae</taxon>
    </lineage>
</organism>
<dbReference type="OrthoDB" id="5103939at2759"/>
<dbReference type="AlphaFoldDB" id="A0A6G1GJY4"/>
<dbReference type="Proteomes" id="UP000800041">
    <property type="component" value="Unassembled WGS sequence"/>
</dbReference>
<dbReference type="EMBL" id="ML977209">
    <property type="protein sequence ID" value="KAF1981057.1"/>
    <property type="molecule type" value="Genomic_DNA"/>
</dbReference>
<evidence type="ECO:0000313" key="2">
    <source>
        <dbReference type="EMBL" id="KAF1981057.1"/>
    </source>
</evidence>
<reference evidence="2" key="1">
    <citation type="journal article" date="2020" name="Stud. Mycol.">
        <title>101 Dothideomycetes genomes: a test case for predicting lifestyles and emergence of pathogens.</title>
        <authorList>
            <person name="Haridas S."/>
            <person name="Albert R."/>
            <person name="Binder M."/>
            <person name="Bloem J."/>
            <person name="Labutti K."/>
            <person name="Salamov A."/>
            <person name="Andreopoulos B."/>
            <person name="Baker S."/>
            <person name="Barry K."/>
            <person name="Bills G."/>
            <person name="Bluhm B."/>
            <person name="Cannon C."/>
            <person name="Castanera R."/>
            <person name="Culley D."/>
            <person name="Daum C."/>
            <person name="Ezra D."/>
            <person name="Gonzalez J."/>
            <person name="Henrissat B."/>
            <person name="Kuo A."/>
            <person name="Liang C."/>
            <person name="Lipzen A."/>
            <person name="Lutzoni F."/>
            <person name="Magnuson J."/>
            <person name="Mondo S."/>
            <person name="Nolan M."/>
            <person name="Ohm R."/>
            <person name="Pangilinan J."/>
            <person name="Park H.-J."/>
            <person name="Ramirez L."/>
            <person name="Alfaro M."/>
            <person name="Sun H."/>
            <person name="Tritt A."/>
            <person name="Yoshinaga Y."/>
            <person name="Zwiers L.-H."/>
            <person name="Turgeon B."/>
            <person name="Goodwin S."/>
            <person name="Spatafora J."/>
            <person name="Crous P."/>
            <person name="Grigoriev I."/>
        </authorList>
    </citation>
    <scope>NUCLEOTIDE SEQUENCE</scope>
    <source>
        <strain evidence="2">CBS 113979</strain>
    </source>
</reference>
<feature type="region of interest" description="Disordered" evidence="1">
    <location>
        <begin position="1"/>
        <end position="21"/>
    </location>
</feature>
<sequence length="140" mass="15993">MTSETSQSTPNPPDSSPSHSSDAVWQYYRFSNPLEPSKDSVGRRNRFCLLCPRPTNSTGHRGNASSHLRKAHGIRTSYNPDNRIIAIKTQSSIEDGMLRQREKISEAAEEKVRGSFDRKHFLELKALFIVRRRLPFHIVT</sequence>
<evidence type="ECO:0000256" key="1">
    <source>
        <dbReference type="SAM" id="MobiDB-lite"/>
    </source>
</evidence>
<evidence type="ECO:0008006" key="4">
    <source>
        <dbReference type="Google" id="ProtNLM"/>
    </source>
</evidence>
<name>A0A6G1GJY4_9PEZI</name>
<evidence type="ECO:0000313" key="3">
    <source>
        <dbReference type="Proteomes" id="UP000800041"/>
    </source>
</evidence>
<proteinExistence type="predicted"/>
<gene>
    <name evidence="2" type="ORF">K402DRAFT_398879</name>
</gene>
<keyword evidence="3" id="KW-1185">Reference proteome</keyword>